<name>A0ABW3ZXY6_9BACI</name>
<keyword evidence="2" id="KW-1185">Reference proteome</keyword>
<organism evidence="1 2">
    <name type="scientific">Lentibacillus salinarum</name>
    <dbReference type="NCBI Taxonomy" id="446820"/>
    <lineage>
        <taxon>Bacteria</taxon>
        <taxon>Bacillati</taxon>
        <taxon>Bacillota</taxon>
        <taxon>Bacilli</taxon>
        <taxon>Bacillales</taxon>
        <taxon>Bacillaceae</taxon>
        <taxon>Lentibacillus</taxon>
    </lineage>
</organism>
<dbReference type="Proteomes" id="UP001597178">
    <property type="component" value="Unassembled WGS sequence"/>
</dbReference>
<gene>
    <name evidence="1" type="ORF">ACFQ4A_15855</name>
</gene>
<protein>
    <submittedName>
        <fullName evidence="1">Uncharacterized protein</fullName>
    </submittedName>
</protein>
<dbReference type="RefSeq" id="WP_382402334.1">
    <property type="nucleotide sequence ID" value="NZ_JBHTNH010000029.1"/>
</dbReference>
<evidence type="ECO:0000313" key="1">
    <source>
        <dbReference type="EMBL" id="MFD1363124.1"/>
    </source>
</evidence>
<dbReference type="EMBL" id="JBHTNH010000029">
    <property type="protein sequence ID" value="MFD1363124.1"/>
    <property type="molecule type" value="Genomic_DNA"/>
</dbReference>
<evidence type="ECO:0000313" key="2">
    <source>
        <dbReference type="Proteomes" id="UP001597178"/>
    </source>
</evidence>
<comment type="caution">
    <text evidence="1">The sequence shown here is derived from an EMBL/GenBank/DDBJ whole genome shotgun (WGS) entry which is preliminary data.</text>
</comment>
<dbReference type="InterPro" id="IPR036614">
    <property type="entry name" value="RusA-like_sf"/>
</dbReference>
<sequence>MKKQKPLMLPTEPVKNLLFNSDEHYPVFHFSIEGNLPSSGIDRKYYVEARDYFLNQVMESYNWDYIDTQFEHAVIYTAHYFKSPRIRDLDNLNRKPLIDAVKRTLLFTDDNFHHLSYMEEGYFDGGRNHIEVFVMSRVHLWEFIKYLDQKDQGFIHDGTGLK</sequence>
<proteinExistence type="predicted"/>
<dbReference type="Gene3D" id="3.30.1330.70">
    <property type="entry name" value="Holliday junction resolvase RusA"/>
    <property type="match status" value="1"/>
</dbReference>
<reference evidence="2" key="1">
    <citation type="journal article" date="2019" name="Int. J. Syst. Evol. Microbiol.">
        <title>The Global Catalogue of Microorganisms (GCM) 10K type strain sequencing project: providing services to taxonomists for standard genome sequencing and annotation.</title>
        <authorList>
            <consortium name="The Broad Institute Genomics Platform"/>
            <consortium name="The Broad Institute Genome Sequencing Center for Infectious Disease"/>
            <person name="Wu L."/>
            <person name="Ma J."/>
        </authorList>
    </citation>
    <scope>NUCLEOTIDE SEQUENCE [LARGE SCALE GENOMIC DNA]</scope>
    <source>
        <strain evidence="2">CCUG 54822</strain>
    </source>
</reference>
<dbReference type="SUPFAM" id="SSF103084">
    <property type="entry name" value="Holliday junction resolvase RusA"/>
    <property type="match status" value="1"/>
</dbReference>
<accession>A0ABW3ZXY6</accession>